<dbReference type="PANTHER" id="PTHR42776:SF27">
    <property type="entry name" value="DIPEPTIDYL PEPTIDASE FAMILY MEMBER 6"/>
    <property type="match status" value="1"/>
</dbReference>
<dbReference type="RefSeq" id="WP_341408245.1">
    <property type="nucleotide sequence ID" value="NZ_JBBUKT010000021.1"/>
</dbReference>
<dbReference type="PRINTS" id="PR00862">
    <property type="entry name" value="PROLIGOPTASE"/>
</dbReference>
<evidence type="ECO:0000313" key="3">
    <source>
        <dbReference type="EMBL" id="MEK7954474.1"/>
    </source>
</evidence>
<dbReference type="SUPFAM" id="SSF50969">
    <property type="entry name" value="YVTN repeat-like/Quinoprotein amine dehydrogenase"/>
    <property type="match status" value="1"/>
</dbReference>
<keyword evidence="4" id="KW-1185">Reference proteome</keyword>
<dbReference type="Gene3D" id="3.40.50.1820">
    <property type="entry name" value="alpha/beta hydrolase"/>
    <property type="match status" value="1"/>
</dbReference>
<keyword evidence="1" id="KW-0378">Hydrolase</keyword>
<proteinExistence type="predicted"/>
<protein>
    <submittedName>
        <fullName evidence="3">Prolyl oligopeptidase family serine peptidase</fullName>
    </submittedName>
</protein>
<evidence type="ECO:0000259" key="2">
    <source>
        <dbReference type="Pfam" id="PF00326"/>
    </source>
</evidence>
<dbReference type="PANTHER" id="PTHR42776">
    <property type="entry name" value="SERINE PEPTIDASE S9 FAMILY MEMBER"/>
    <property type="match status" value="1"/>
</dbReference>
<dbReference type="Pfam" id="PF00326">
    <property type="entry name" value="Peptidase_S9"/>
    <property type="match status" value="1"/>
</dbReference>
<comment type="caution">
    <text evidence="3">The sequence shown here is derived from an EMBL/GenBank/DDBJ whole genome shotgun (WGS) entry which is preliminary data.</text>
</comment>
<evidence type="ECO:0000313" key="4">
    <source>
        <dbReference type="Proteomes" id="UP001371305"/>
    </source>
</evidence>
<evidence type="ECO:0000256" key="1">
    <source>
        <dbReference type="ARBA" id="ARBA00022801"/>
    </source>
</evidence>
<dbReference type="EMBL" id="JBBUKT010000021">
    <property type="protein sequence ID" value="MEK7954474.1"/>
    <property type="molecule type" value="Genomic_DNA"/>
</dbReference>
<accession>A0ABU9B355</accession>
<dbReference type="InterPro" id="IPR011044">
    <property type="entry name" value="Quino_amine_DH_bsu"/>
</dbReference>
<name>A0ABU9B355_9BACT</name>
<sequence>MLLWLLGSGWLLADELSAQLPPLEPFFVEPGRFHECLSPSGRWISFLGPNSGGVNQLWMVSTENPGKPVCISDPVTGAVTTCFWVRGERLVWQVRGAKGNPRFFVGIPGQGSVEEIPLPDGSVVSLAGVSAGDAEPCLILGIAANPTATPNLYRLTLDEGAAPVRIFTNHQRVCSWGLDIRGVPVAGVRWIDGGAKELVDLRDGGDRVLLRVPGGDDLRLLAASDEGRQAWIITNQGSELTQLKRIDLVTGAIQAVAADPLGRVDVENVIFDPQSNRPVAVSYFDEVVRWQPLEREFDNVLQRTMKTPDDGELVVAGFSADRSRWLLGRQRGGQPASVWLYNSASRRLGHLWNERPGIDPAWLCQTKPISITVRDGTRIPAFLTTPRTGKEPWPMVVFPHGGPHMRTVTGFDGRVQFLASRGYAVLQPNFRGSRGYGKSFMNASDRQWGTGIMQNDLTDSVKAMVQRGIAAKHRVAIFGGSYGGYAAMAGLAFTPDVYAAGISLFGISDLNDYLSHLPPDCEPFVGDLVRQLGDPSTPDGHADLESRSPLHHVAAVSSPLLIYHGLMDPLIAPDHGRKMAAALQSTRKSFSYLVAPDEPHGFTRAESEMAVYRAVEQFLHEHLGGELGAEPTTEVRARLEEFSAAGGADLQQYQKATR</sequence>
<organism evidence="3 4">
    <name type="scientific">Luteolibacter soli</name>
    <dbReference type="NCBI Taxonomy" id="3135280"/>
    <lineage>
        <taxon>Bacteria</taxon>
        <taxon>Pseudomonadati</taxon>
        <taxon>Verrucomicrobiota</taxon>
        <taxon>Verrucomicrobiia</taxon>
        <taxon>Verrucomicrobiales</taxon>
        <taxon>Verrucomicrobiaceae</taxon>
        <taxon>Luteolibacter</taxon>
    </lineage>
</organism>
<feature type="domain" description="Peptidase S9 prolyl oligopeptidase catalytic" evidence="2">
    <location>
        <begin position="411"/>
        <end position="625"/>
    </location>
</feature>
<dbReference type="InterPro" id="IPR001375">
    <property type="entry name" value="Peptidase_S9_cat"/>
</dbReference>
<dbReference type="Proteomes" id="UP001371305">
    <property type="component" value="Unassembled WGS sequence"/>
</dbReference>
<reference evidence="3 4" key="1">
    <citation type="submission" date="2024-04" db="EMBL/GenBank/DDBJ databases">
        <title>Luteolibacter sp. isolated from soil.</title>
        <authorList>
            <person name="An J."/>
        </authorList>
    </citation>
    <scope>NUCLEOTIDE SEQUENCE [LARGE SCALE GENOMIC DNA]</scope>
    <source>
        <strain evidence="3 4">Y139</strain>
    </source>
</reference>
<dbReference type="InterPro" id="IPR002470">
    <property type="entry name" value="Peptidase_S9A"/>
</dbReference>
<dbReference type="SUPFAM" id="SSF53474">
    <property type="entry name" value="alpha/beta-Hydrolases"/>
    <property type="match status" value="1"/>
</dbReference>
<dbReference type="InterPro" id="IPR029058">
    <property type="entry name" value="AB_hydrolase_fold"/>
</dbReference>
<gene>
    <name evidence="3" type="ORF">WKV53_28415</name>
</gene>